<dbReference type="EMBL" id="KN831775">
    <property type="protein sequence ID" value="KIM43810.1"/>
    <property type="molecule type" value="Genomic_DNA"/>
</dbReference>
<dbReference type="InterPro" id="IPR036249">
    <property type="entry name" value="Thioredoxin-like_sf"/>
</dbReference>
<dbReference type="PANTHER" id="PTHR44051:SF8">
    <property type="entry name" value="GLUTATHIONE S-TRANSFERASE GSTA"/>
    <property type="match status" value="1"/>
</dbReference>
<dbReference type="Pfam" id="PF13410">
    <property type="entry name" value="GST_C_2"/>
    <property type="match status" value="1"/>
</dbReference>
<evidence type="ECO:0000259" key="4">
    <source>
        <dbReference type="PROSITE" id="PS50405"/>
    </source>
</evidence>
<dbReference type="SFLD" id="SFLDG00358">
    <property type="entry name" value="Main_(cytGST)"/>
    <property type="match status" value="1"/>
</dbReference>
<name>A0A0C3C4M1_HEBCY</name>
<dbReference type="OrthoDB" id="1739143at2759"/>
<dbReference type="Gene3D" id="3.40.30.10">
    <property type="entry name" value="Glutaredoxin"/>
    <property type="match status" value="1"/>
</dbReference>
<proteinExistence type="inferred from homology"/>
<evidence type="ECO:0000313" key="6">
    <source>
        <dbReference type="Proteomes" id="UP000053424"/>
    </source>
</evidence>
<dbReference type="HOGENOM" id="CLU_500532_0_0_1"/>
<dbReference type="InterPro" id="IPR010987">
    <property type="entry name" value="Glutathione-S-Trfase_C-like"/>
</dbReference>
<dbReference type="STRING" id="686832.A0A0C3C4M1"/>
<dbReference type="SUPFAM" id="SSF52833">
    <property type="entry name" value="Thioredoxin-like"/>
    <property type="match status" value="1"/>
</dbReference>
<dbReference type="InterPro" id="IPR004045">
    <property type="entry name" value="Glutathione_S-Trfase_N"/>
</dbReference>
<dbReference type="CDD" id="cd00299">
    <property type="entry name" value="GST_C_family"/>
    <property type="match status" value="1"/>
</dbReference>
<dbReference type="Proteomes" id="UP000053424">
    <property type="component" value="Unassembled WGS sequence"/>
</dbReference>
<evidence type="ECO:0000313" key="5">
    <source>
        <dbReference type="EMBL" id="KIM43810.1"/>
    </source>
</evidence>
<reference evidence="6" key="2">
    <citation type="submission" date="2015-01" db="EMBL/GenBank/DDBJ databases">
        <title>Evolutionary Origins and Diversification of the Mycorrhizal Mutualists.</title>
        <authorList>
            <consortium name="DOE Joint Genome Institute"/>
            <consortium name="Mycorrhizal Genomics Consortium"/>
            <person name="Kohler A."/>
            <person name="Kuo A."/>
            <person name="Nagy L.G."/>
            <person name="Floudas D."/>
            <person name="Copeland A."/>
            <person name="Barry K.W."/>
            <person name="Cichocki N."/>
            <person name="Veneault-Fourrey C."/>
            <person name="LaButti K."/>
            <person name="Lindquist E.A."/>
            <person name="Lipzen A."/>
            <person name="Lundell T."/>
            <person name="Morin E."/>
            <person name="Murat C."/>
            <person name="Riley R."/>
            <person name="Ohm R."/>
            <person name="Sun H."/>
            <person name="Tunlid A."/>
            <person name="Henrissat B."/>
            <person name="Grigoriev I.V."/>
            <person name="Hibbett D.S."/>
            <person name="Martin F."/>
        </authorList>
    </citation>
    <scope>NUCLEOTIDE SEQUENCE [LARGE SCALE GENOMIC DNA]</scope>
    <source>
        <strain evidence="6">h7</strain>
    </source>
</reference>
<evidence type="ECO:0000256" key="1">
    <source>
        <dbReference type="ARBA" id="ARBA00006336"/>
    </source>
</evidence>
<dbReference type="PANTHER" id="PTHR44051">
    <property type="entry name" value="GLUTATHIONE S-TRANSFERASE-RELATED"/>
    <property type="match status" value="1"/>
</dbReference>
<evidence type="ECO:0000259" key="3">
    <source>
        <dbReference type="PROSITE" id="PS50404"/>
    </source>
</evidence>
<dbReference type="PROSITE" id="PS50405">
    <property type="entry name" value="GST_CTER"/>
    <property type="match status" value="1"/>
</dbReference>
<dbReference type="PROSITE" id="PS50404">
    <property type="entry name" value="GST_NTER"/>
    <property type="match status" value="1"/>
</dbReference>
<dbReference type="Gene3D" id="1.20.1050.10">
    <property type="match status" value="1"/>
</dbReference>
<sequence length="485" mass="54434">MPPALIIIDLQNDFVAPDGLLKKSHIPIEPILNNLRPICQLFHDQVWPIIAVRSEYDPARQHDRDALSILKASAFASTHLSQLSGTHTGKRPFCVPDSKGAEFHPAFEALLSTVSHHVITKSQYSAFTNTGLEQILGPPQSTSPSESDAIPSTILGTPLYFAGVSANNCVLASLISAFRAGYQCFTLSDCLGATSPNLLAASIAVIDKYYGTVLPSPFATISTISAAAHTHRRILYYVNGSIPSWRVMIALHLKGITYTRKRLHVMTTPKETRTADFLAINPRGKTPTLIEPDGNILIESMAILEYLNADDESRHCRKLNSPTTRKAWILENQRFHETENIHNVFEDIELLYKEFRDEPHTRKRIYDAYVATIAELKIWERYLEHSTFIAGEEFGIADCAFFPCLAYLVHRGFDLEQEGEGFWRLKAYYDRVDALPCANDARPKGYDKVGKSLFREVHKIAEELQEGETPDELPGGFFEAKMRRV</sequence>
<reference evidence="5 6" key="1">
    <citation type="submission" date="2014-04" db="EMBL/GenBank/DDBJ databases">
        <authorList>
            <consortium name="DOE Joint Genome Institute"/>
            <person name="Kuo A."/>
            <person name="Gay G."/>
            <person name="Dore J."/>
            <person name="Kohler A."/>
            <person name="Nagy L.G."/>
            <person name="Floudas D."/>
            <person name="Copeland A."/>
            <person name="Barry K.W."/>
            <person name="Cichocki N."/>
            <person name="Veneault-Fourrey C."/>
            <person name="LaButti K."/>
            <person name="Lindquist E.A."/>
            <person name="Lipzen A."/>
            <person name="Lundell T."/>
            <person name="Morin E."/>
            <person name="Murat C."/>
            <person name="Sun H."/>
            <person name="Tunlid A."/>
            <person name="Henrissat B."/>
            <person name="Grigoriev I.V."/>
            <person name="Hibbett D.S."/>
            <person name="Martin F."/>
            <person name="Nordberg H.P."/>
            <person name="Cantor M.N."/>
            <person name="Hua S.X."/>
        </authorList>
    </citation>
    <scope>NUCLEOTIDE SEQUENCE [LARGE SCALE GENOMIC DNA]</scope>
    <source>
        <strain evidence="6">h7</strain>
    </source>
</reference>
<comment type="similarity">
    <text evidence="1">Belongs to the isochorismatase family.</text>
</comment>
<gene>
    <name evidence="5" type="ORF">M413DRAFT_443697</name>
</gene>
<protein>
    <recommendedName>
        <fullName evidence="7">GST N-terminal domain-containing protein</fullName>
    </recommendedName>
</protein>
<keyword evidence="6" id="KW-1185">Reference proteome</keyword>
<dbReference type="SFLD" id="SFLDS00019">
    <property type="entry name" value="Glutathione_Transferase_(cytos"/>
    <property type="match status" value="1"/>
</dbReference>
<dbReference type="SUPFAM" id="SSF52499">
    <property type="entry name" value="Isochorismatase-like hydrolases"/>
    <property type="match status" value="1"/>
</dbReference>
<feature type="domain" description="GST C-terminal" evidence="4">
    <location>
        <begin position="324"/>
        <end position="452"/>
    </location>
</feature>
<organism evidence="5 6">
    <name type="scientific">Hebeloma cylindrosporum</name>
    <dbReference type="NCBI Taxonomy" id="76867"/>
    <lineage>
        <taxon>Eukaryota</taxon>
        <taxon>Fungi</taxon>
        <taxon>Dikarya</taxon>
        <taxon>Basidiomycota</taxon>
        <taxon>Agaricomycotina</taxon>
        <taxon>Agaricomycetes</taxon>
        <taxon>Agaricomycetidae</taxon>
        <taxon>Agaricales</taxon>
        <taxon>Agaricineae</taxon>
        <taxon>Hymenogastraceae</taxon>
        <taxon>Hebeloma</taxon>
    </lineage>
</organism>
<dbReference type="InterPro" id="IPR036282">
    <property type="entry name" value="Glutathione-S-Trfase_C_sf"/>
</dbReference>
<accession>A0A0C3C4M1</accession>
<dbReference type="SUPFAM" id="SSF47616">
    <property type="entry name" value="GST C-terminal domain-like"/>
    <property type="match status" value="1"/>
</dbReference>
<evidence type="ECO:0008006" key="7">
    <source>
        <dbReference type="Google" id="ProtNLM"/>
    </source>
</evidence>
<dbReference type="InterPro" id="IPR036380">
    <property type="entry name" value="Isochorismatase-like_sf"/>
</dbReference>
<dbReference type="CDD" id="cd00431">
    <property type="entry name" value="cysteine_hydrolases"/>
    <property type="match status" value="1"/>
</dbReference>
<comment type="similarity">
    <text evidence="2">Belongs to the GST superfamily.</text>
</comment>
<dbReference type="Pfam" id="PF13409">
    <property type="entry name" value="GST_N_2"/>
    <property type="match status" value="1"/>
</dbReference>
<dbReference type="Gene3D" id="3.40.50.850">
    <property type="entry name" value="Isochorismatase-like"/>
    <property type="match status" value="1"/>
</dbReference>
<dbReference type="InterPro" id="IPR000868">
    <property type="entry name" value="Isochorismatase-like_dom"/>
</dbReference>
<dbReference type="Pfam" id="PF00857">
    <property type="entry name" value="Isochorismatase"/>
    <property type="match status" value="1"/>
</dbReference>
<dbReference type="AlphaFoldDB" id="A0A0C3C4M1"/>
<feature type="domain" description="GST N-terminal" evidence="3">
    <location>
        <begin position="231"/>
        <end position="315"/>
    </location>
</feature>
<evidence type="ECO:0000256" key="2">
    <source>
        <dbReference type="ARBA" id="ARBA00007409"/>
    </source>
</evidence>
<dbReference type="InterPro" id="IPR040079">
    <property type="entry name" value="Glutathione_S-Trfase"/>
</dbReference>